<sequence>RNKRNHQKAPKQSSLKNPYHIKPPHLFSNAIPLAKAYSHVQQKRRRKAGGIRKLSAPCGVIRI</sequence>
<evidence type="ECO:0000313" key="2">
    <source>
        <dbReference type="EMBL" id="MDL2409342.1"/>
    </source>
</evidence>
<keyword evidence="3" id="KW-1185">Reference proteome</keyword>
<organism evidence="2 3">
    <name type="scientific">Rhizobium calliandrae</name>
    <dbReference type="NCBI Taxonomy" id="1312182"/>
    <lineage>
        <taxon>Bacteria</taxon>
        <taxon>Pseudomonadati</taxon>
        <taxon>Pseudomonadota</taxon>
        <taxon>Alphaproteobacteria</taxon>
        <taxon>Hyphomicrobiales</taxon>
        <taxon>Rhizobiaceae</taxon>
        <taxon>Rhizobium/Agrobacterium group</taxon>
        <taxon>Rhizobium</taxon>
    </lineage>
</organism>
<name>A0ABT7KL99_9HYPH</name>
<proteinExistence type="predicted"/>
<dbReference type="Proteomes" id="UP001172630">
    <property type="component" value="Unassembled WGS sequence"/>
</dbReference>
<evidence type="ECO:0000256" key="1">
    <source>
        <dbReference type="SAM" id="MobiDB-lite"/>
    </source>
</evidence>
<accession>A0ABT7KL99</accession>
<gene>
    <name evidence="2" type="ORF">PY650_27655</name>
</gene>
<comment type="caution">
    <text evidence="2">The sequence shown here is derived from an EMBL/GenBank/DDBJ whole genome shotgun (WGS) entry which is preliminary data.</text>
</comment>
<dbReference type="RefSeq" id="WP_285882855.1">
    <property type="nucleotide sequence ID" value="NZ_JARFYN010000048.1"/>
</dbReference>
<dbReference type="EMBL" id="JARFYN010000048">
    <property type="protein sequence ID" value="MDL2409342.1"/>
    <property type="molecule type" value="Genomic_DNA"/>
</dbReference>
<feature type="region of interest" description="Disordered" evidence="1">
    <location>
        <begin position="1"/>
        <end position="24"/>
    </location>
</feature>
<reference evidence="2" key="1">
    <citation type="submission" date="2023-06" db="EMBL/GenBank/DDBJ databases">
        <title>Phylogenetic Diversity of Rhizobium strains.</title>
        <authorList>
            <person name="Moura F.T."/>
            <person name="Helene L.C.F."/>
            <person name="Hungria M."/>
        </authorList>
    </citation>
    <scope>NUCLEOTIDE SEQUENCE</scope>
    <source>
        <strain evidence="2">CCGE524</strain>
    </source>
</reference>
<feature type="non-terminal residue" evidence="2">
    <location>
        <position position="1"/>
    </location>
</feature>
<evidence type="ECO:0000313" key="3">
    <source>
        <dbReference type="Proteomes" id="UP001172630"/>
    </source>
</evidence>
<protein>
    <submittedName>
        <fullName evidence="2">Uncharacterized protein</fullName>
    </submittedName>
</protein>